<dbReference type="GO" id="GO:0016616">
    <property type="term" value="F:oxidoreductase activity, acting on the CH-OH group of donors, NAD or NADP as acceptor"/>
    <property type="evidence" value="ECO:0007669"/>
    <property type="project" value="InterPro"/>
</dbReference>
<organism evidence="4">
    <name type="scientific">Edafosvirus sp</name>
    <dbReference type="NCBI Taxonomy" id="2487765"/>
    <lineage>
        <taxon>Viruses</taxon>
        <taxon>Varidnaviria</taxon>
        <taxon>Bamfordvirae</taxon>
        <taxon>Nucleocytoviricota</taxon>
        <taxon>Megaviricetes</taxon>
        <taxon>Imitervirales</taxon>
        <taxon>Mimiviridae</taxon>
        <taxon>Klosneuvirinae</taxon>
    </lineage>
</organism>
<sequence length="325" mass="36737">MSASQQTSQNITKTETNEKKFKVTQIGLGVVGGSFGLSYKKVGCDVVGIEASKELVEKFKKEFETYHISDDLSHVKDVDFIFLSINTPLDEATQKLNLKYLFSSIPNVCTIVKNSPKALVVVRSTVPPTTTNTYKKELEALCGFKVNVLFQPEYLRAYSAKKDSEAPLYIIIGRDEGTDVSSLIELYSKFIAREKIEEMTIEEAELQKLFHNCFNATKISYFNQCKLLMDAVNKEHKSNINADRVIMSLANTCEGLWNRRYGLKSGHAFGGFCLPKDMKQAAYLEKIYGLKAQIFKSVNDVNEIYKATDREEILVGDFHMSYDKV</sequence>
<evidence type="ECO:0000259" key="3">
    <source>
        <dbReference type="Pfam" id="PF03721"/>
    </source>
</evidence>
<dbReference type="Gene3D" id="1.10.1040.10">
    <property type="entry name" value="N-(1-d-carboxylethyl)-l-norvaline Dehydrogenase, domain 2"/>
    <property type="match status" value="1"/>
</dbReference>
<dbReference type="SUPFAM" id="SSF48179">
    <property type="entry name" value="6-phosphogluconate dehydrogenase C-terminal domain-like"/>
    <property type="match status" value="1"/>
</dbReference>
<dbReference type="InterPro" id="IPR036291">
    <property type="entry name" value="NAD(P)-bd_dom_sf"/>
</dbReference>
<dbReference type="Pfam" id="PF03721">
    <property type="entry name" value="UDPG_MGDP_dh_N"/>
    <property type="match status" value="1"/>
</dbReference>
<evidence type="ECO:0000313" key="4">
    <source>
        <dbReference type="EMBL" id="AYV78029.1"/>
    </source>
</evidence>
<feature type="domain" description="UDP-glucose/GDP-mannose dehydrogenase dimerisation" evidence="2">
    <location>
        <begin position="202"/>
        <end position="303"/>
    </location>
</feature>
<dbReference type="InterPro" id="IPR001732">
    <property type="entry name" value="UDP-Glc/GDP-Man_DH_N"/>
</dbReference>
<comment type="similarity">
    <text evidence="1">Belongs to the UDP-glucose/GDP-mannose dehydrogenase family.</text>
</comment>
<dbReference type="SUPFAM" id="SSF51735">
    <property type="entry name" value="NAD(P)-binding Rossmann-fold domains"/>
    <property type="match status" value="1"/>
</dbReference>
<accession>A0A3G4ZX75</accession>
<dbReference type="GO" id="GO:0051287">
    <property type="term" value="F:NAD binding"/>
    <property type="evidence" value="ECO:0007669"/>
    <property type="project" value="InterPro"/>
</dbReference>
<dbReference type="InterPro" id="IPR013328">
    <property type="entry name" value="6PGD_dom2"/>
</dbReference>
<dbReference type="EMBL" id="MK072069">
    <property type="protein sequence ID" value="AYV78029.1"/>
    <property type="molecule type" value="Genomic_DNA"/>
</dbReference>
<evidence type="ECO:0000256" key="1">
    <source>
        <dbReference type="ARBA" id="ARBA00006601"/>
    </source>
</evidence>
<name>A0A3G4ZX75_9VIRU</name>
<proteinExistence type="inferred from homology"/>
<dbReference type="InterPro" id="IPR014026">
    <property type="entry name" value="UDP-Glc/GDP-Man_DH_dimer"/>
</dbReference>
<dbReference type="Gene3D" id="3.40.50.720">
    <property type="entry name" value="NAD(P)-binding Rossmann-like Domain"/>
    <property type="match status" value="1"/>
</dbReference>
<gene>
    <name evidence="4" type="ORF">Edafosvirus4_13</name>
</gene>
<reference evidence="4" key="1">
    <citation type="submission" date="2018-10" db="EMBL/GenBank/DDBJ databases">
        <title>Hidden diversity of soil giant viruses.</title>
        <authorList>
            <person name="Schulz F."/>
            <person name="Alteio L."/>
            <person name="Goudeau D."/>
            <person name="Ryan E.M."/>
            <person name="Malmstrom R.R."/>
            <person name="Blanchard J."/>
            <person name="Woyke T."/>
        </authorList>
    </citation>
    <scope>NUCLEOTIDE SEQUENCE</scope>
    <source>
        <strain evidence="4">EDV1</strain>
    </source>
</reference>
<feature type="domain" description="UDP-glucose/GDP-mannose dehydrogenase N-terminal" evidence="3">
    <location>
        <begin position="73"/>
        <end position="179"/>
    </location>
</feature>
<protein>
    <submittedName>
        <fullName evidence="4">GDP-mannose 6-dehydrogenase</fullName>
    </submittedName>
</protein>
<dbReference type="Pfam" id="PF00984">
    <property type="entry name" value="UDPG_MGDP_dh"/>
    <property type="match status" value="1"/>
</dbReference>
<dbReference type="PANTHER" id="PTHR43750">
    <property type="entry name" value="UDP-GLUCOSE 6-DEHYDROGENASE TUAD"/>
    <property type="match status" value="1"/>
</dbReference>
<dbReference type="InterPro" id="IPR008927">
    <property type="entry name" value="6-PGluconate_DH-like_C_sf"/>
</dbReference>
<dbReference type="PANTHER" id="PTHR43750:SF3">
    <property type="entry name" value="UDP-GLUCOSE 6-DEHYDROGENASE TUAD"/>
    <property type="match status" value="1"/>
</dbReference>
<evidence type="ECO:0000259" key="2">
    <source>
        <dbReference type="Pfam" id="PF00984"/>
    </source>
</evidence>